<dbReference type="RefSeq" id="WP_160643275.1">
    <property type="nucleotide sequence ID" value="NZ_SIJB01000001.1"/>
</dbReference>
<feature type="transmembrane region" description="Helical" evidence="2">
    <location>
        <begin position="37"/>
        <end position="58"/>
    </location>
</feature>
<sequence>MVGTWKWNLVFSFIGMILTLLFNVYNNLIQTSIIRSLLCFLLLFILGFIVRWGIAVILKNNLDQSSIKGTYLDITTPEEIDEMNEVLKENVHDHKDQGTFTPMKPPKLQTKDKLDSKAVAEAVKHLSNE</sequence>
<name>A0A6N9PWV1_9BACL</name>
<feature type="transmembrane region" description="Helical" evidence="2">
    <location>
        <begin position="6"/>
        <end position="25"/>
    </location>
</feature>
<dbReference type="AlphaFoldDB" id="A0A6N9PWV1"/>
<keyword evidence="4" id="KW-1185">Reference proteome</keyword>
<keyword evidence="2" id="KW-0812">Transmembrane</keyword>
<evidence type="ECO:0000256" key="2">
    <source>
        <dbReference type="SAM" id="Phobius"/>
    </source>
</evidence>
<evidence type="ECO:0000313" key="4">
    <source>
        <dbReference type="Proteomes" id="UP000448943"/>
    </source>
</evidence>
<evidence type="ECO:0000256" key="1">
    <source>
        <dbReference type="SAM" id="MobiDB-lite"/>
    </source>
</evidence>
<evidence type="ECO:0000313" key="3">
    <source>
        <dbReference type="EMBL" id="NBI27386.1"/>
    </source>
</evidence>
<protein>
    <submittedName>
        <fullName evidence="3">Uncharacterized protein</fullName>
    </submittedName>
</protein>
<keyword evidence="2" id="KW-0472">Membrane</keyword>
<dbReference type="EMBL" id="SIJB01000001">
    <property type="protein sequence ID" value="NBI27386.1"/>
    <property type="molecule type" value="Genomic_DNA"/>
</dbReference>
<comment type="caution">
    <text evidence="3">The sequence shown here is derived from an EMBL/GenBank/DDBJ whole genome shotgun (WGS) entry which is preliminary data.</text>
</comment>
<keyword evidence="2" id="KW-1133">Transmembrane helix</keyword>
<accession>A0A6N9PWV1</accession>
<reference evidence="3 4" key="1">
    <citation type="submission" date="2019-01" db="EMBL/GenBank/DDBJ databases">
        <title>Chengkuizengella sp. nov., isolated from deep-sea sediment of East Pacific Ocean.</title>
        <authorList>
            <person name="Yang J."/>
            <person name="Lai Q."/>
            <person name="Shao Z."/>
        </authorList>
    </citation>
    <scope>NUCLEOTIDE SEQUENCE [LARGE SCALE GENOMIC DNA]</scope>
    <source>
        <strain evidence="3 4">YPA3-1-1</strain>
    </source>
</reference>
<proteinExistence type="predicted"/>
<dbReference type="Proteomes" id="UP000448943">
    <property type="component" value="Unassembled WGS sequence"/>
</dbReference>
<feature type="region of interest" description="Disordered" evidence="1">
    <location>
        <begin position="92"/>
        <end position="114"/>
    </location>
</feature>
<organism evidence="3 4">
    <name type="scientific">Chengkuizengella marina</name>
    <dbReference type="NCBI Taxonomy" id="2507566"/>
    <lineage>
        <taxon>Bacteria</taxon>
        <taxon>Bacillati</taxon>
        <taxon>Bacillota</taxon>
        <taxon>Bacilli</taxon>
        <taxon>Bacillales</taxon>
        <taxon>Paenibacillaceae</taxon>
        <taxon>Chengkuizengella</taxon>
    </lineage>
</organism>
<dbReference type="OrthoDB" id="2476549at2"/>
<gene>
    <name evidence="3" type="ORF">ERL59_00190</name>
</gene>